<dbReference type="InterPro" id="IPR050072">
    <property type="entry name" value="Peptidase_M20A"/>
</dbReference>
<sequence>MTISHLDLNQDPIELTKALVDIPSPSHHEEDIANAIEQALKPLVHSAGVELARFGNTVCARTNRGLGSRIVLAGHVDTVPIADNVPHRMDGDVMFGCGTVDMKSGLAVYLNAFAQLAGSEELRHDLTLIAYEGEEVSTEFNGLGHLQRDNPEWLHGDLALLGEPSGAMIEAGCQGTIRLRVTAHGTRAHSARAWLGSNAAHTLVPVMDKIAQYSPRDITIDGCTYREGLNIVHLEAGVATNTLPDQAWMFVNFRFAPDRSSDEAMAHLLDVLGLDESQLLPRGVALSEPGISYEVDDVAGAALPGLGQPSAAALIDAVGGKVRAKYGWTDVARFSEMGTPAVNFGPGDPGFAHKRDEQCPIHEITSVSQALKTYLTT</sequence>
<keyword evidence="4" id="KW-0862">Zinc</keyword>
<evidence type="ECO:0000256" key="3">
    <source>
        <dbReference type="ARBA" id="ARBA00022801"/>
    </source>
</evidence>
<comment type="caution">
    <text evidence="7">The sequence shown here is derived from an EMBL/GenBank/DDBJ whole genome shotgun (WGS) entry which is preliminary data.</text>
</comment>
<dbReference type="PANTHER" id="PTHR43808">
    <property type="entry name" value="ACETYLORNITHINE DEACETYLASE"/>
    <property type="match status" value="1"/>
</dbReference>
<evidence type="ECO:0000313" key="7">
    <source>
        <dbReference type="EMBL" id="GJN42775.1"/>
    </source>
</evidence>
<proteinExistence type="predicted"/>
<dbReference type="GO" id="GO:0046872">
    <property type="term" value="F:metal ion binding"/>
    <property type="evidence" value="ECO:0007669"/>
    <property type="project" value="UniProtKB-KW"/>
</dbReference>
<evidence type="ECO:0000256" key="4">
    <source>
        <dbReference type="ARBA" id="ARBA00022833"/>
    </source>
</evidence>
<dbReference type="Gene3D" id="3.30.70.360">
    <property type="match status" value="1"/>
</dbReference>
<dbReference type="EMBL" id="BQKK01000002">
    <property type="protein sequence ID" value="GJN42775.1"/>
    <property type="molecule type" value="Genomic_DNA"/>
</dbReference>
<keyword evidence="3" id="KW-0378">Hydrolase</keyword>
<dbReference type="NCBIfam" id="TIGR01900">
    <property type="entry name" value="dapE-gram_pos"/>
    <property type="match status" value="1"/>
</dbReference>
<dbReference type="PROSITE" id="PS00759">
    <property type="entry name" value="ARGE_DAPE_CPG2_2"/>
    <property type="match status" value="1"/>
</dbReference>
<dbReference type="GO" id="GO:0006526">
    <property type="term" value="P:L-arginine biosynthetic process"/>
    <property type="evidence" value="ECO:0007669"/>
    <property type="project" value="TreeGrafter"/>
</dbReference>
<keyword evidence="2" id="KW-0479">Metal-binding</keyword>
<dbReference type="GO" id="GO:0009014">
    <property type="term" value="F:succinyl-diaminopimelate desuccinylase activity"/>
    <property type="evidence" value="ECO:0007669"/>
    <property type="project" value="UniProtKB-UniRule"/>
</dbReference>
<dbReference type="InterPro" id="IPR002933">
    <property type="entry name" value="Peptidase_M20"/>
</dbReference>
<dbReference type="AlphaFoldDB" id="A0AAV5G943"/>
<evidence type="ECO:0000259" key="6">
    <source>
        <dbReference type="Pfam" id="PF07687"/>
    </source>
</evidence>
<dbReference type="RefSeq" id="WP_003848536.1">
    <property type="nucleotide sequence ID" value="NZ_BQKK01000002.1"/>
</dbReference>
<gene>
    <name evidence="7" type="primary">dapE</name>
    <name evidence="7" type="ORF">CAT723_12540</name>
</gene>
<dbReference type="InterPro" id="IPR010174">
    <property type="entry name" value="Succinyl-DAP_deSuclase_DapE"/>
</dbReference>
<dbReference type="InterPro" id="IPR011650">
    <property type="entry name" value="Peptidase_M20_dimer"/>
</dbReference>
<dbReference type="SUPFAM" id="SSF53187">
    <property type="entry name" value="Zn-dependent exopeptidases"/>
    <property type="match status" value="1"/>
</dbReference>
<dbReference type="Gene3D" id="3.40.630.10">
    <property type="entry name" value="Zn peptidases"/>
    <property type="match status" value="1"/>
</dbReference>
<dbReference type="Proteomes" id="UP001054925">
    <property type="component" value="Unassembled WGS sequence"/>
</dbReference>
<dbReference type="Pfam" id="PF01546">
    <property type="entry name" value="Peptidase_M20"/>
    <property type="match status" value="1"/>
</dbReference>
<name>A0AAV5G943_CORAM</name>
<dbReference type="PANTHER" id="PTHR43808:SF31">
    <property type="entry name" value="N-ACETYL-L-CITRULLINE DEACETYLASE"/>
    <property type="match status" value="1"/>
</dbReference>
<dbReference type="SUPFAM" id="SSF55031">
    <property type="entry name" value="Bacterial exopeptidase dimerisation domain"/>
    <property type="match status" value="1"/>
</dbReference>
<dbReference type="GO" id="GO:0009089">
    <property type="term" value="P:lysine biosynthetic process via diaminopimelate"/>
    <property type="evidence" value="ECO:0007669"/>
    <property type="project" value="UniProtKB-UniRule"/>
</dbReference>
<dbReference type="GO" id="GO:0008777">
    <property type="term" value="F:acetylornithine deacetylase activity"/>
    <property type="evidence" value="ECO:0007669"/>
    <property type="project" value="TreeGrafter"/>
</dbReference>
<dbReference type="InterPro" id="IPR036264">
    <property type="entry name" value="Bact_exopeptidase_dim_dom"/>
</dbReference>
<reference evidence="7" key="1">
    <citation type="submission" date="2021-12" db="EMBL/GenBank/DDBJ databases">
        <title>Draft genome sequence of Corynebacterium ammoniagenes strain T-723.</title>
        <authorList>
            <person name="Matsuzawa M."/>
            <person name="Hiratani M."/>
            <person name="Abe I."/>
            <person name="Tsuji Y."/>
            <person name="Nakamura J."/>
        </authorList>
    </citation>
    <scope>NUCLEOTIDE SEQUENCE</scope>
    <source>
        <strain evidence="7">T-723</strain>
    </source>
</reference>
<dbReference type="Pfam" id="PF07687">
    <property type="entry name" value="M20_dimer"/>
    <property type="match status" value="1"/>
</dbReference>
<dbReference type="InterPro" id="IPR001261">
    <property type="entry name" value="ArgE/DapE_CS"/>
</dbReference>
<comment type="cofactor">
    <cofactor evidence="1">
        <name>Zn(2+)</name>
        <dbReference type="ChEBI" id="CHEBI:29105"/>
    </cofactor>
</comment>
<accession>A0AAV5G943</accession>
<evidence type="ECO:0000256" key="2">
    <source>
        <dbReference type="ARBA" id="ARBA00022723"/>
    </source>
</evidence>
<evidence type="ECO:0000256" key="1">
    <source>
        <dbReference type="ARBA" id="ARBA00001947"/>
    </source>
</evidence>
<evidence type="ECO:0000313" key="8">
    <source>
        <dbReference type="Proteomes" id="UP001054925"/>
    </source>
</evidence>
<dbReference type="EC" id="3.5.1.18" evidence="5"/>
<organism evidence="7 8">
    <name type="scientific">Corynebacterium ammoniagenes</name>
    <name type="common">Brevibacterium ammoniagenes</name>
    <dbReference type="NCBI Taxonomy" id="1697"/>
    <lineage>
        <taxon>Bacteria</taxon>
        <taxon>Bacillati</taxon>
        <taxon>Actinomycetota</taxon>
        <taxon>Actinomycetes</taxon>
        <taxon>Mycobacteriales</taxon>
        <taxon>Corynebacteriaceae</taxon>
        <taxon>Corynebacterium</taxon>
    </lineage>
</organism>
<evidence type="ECO:0000256" key="5">
    <source>
        <dbReference type="NCBIfam" id="TIGR01900"/>
    </source>
</evidence>
<feature type="domain" description="Peptidase M20 dimerisation" evidence="6">
    <location>
        <begin position="175"/>
        <end position="272"/>
    </location>
</feature>
<protein>
    <recommendedName>
        <fullName evidence="5">Succinyl-diaminopimelate desuccinylase</fullName>
        <ecNumber evidence="5">3.5.1.18</ecNumber>
    </recommendedName>
</protein>